<keyword evidence="3 5" id="KW-0663">Pyridoxal phosphate</keyword>
<feature type="binding site" evidence="5">
    <location>
        <position position="375"/>
    </location>
    <ligand>
        <name>substrate</name>
    </ligand>
</feature>
<sequence length="417" mass="46120">MVLKEYSPYLEYKDGALHFDGVNLLKLAKEVGTPVYVYSANHIRDQIRAYKKAFLDALIAYAVKANFNLGVIKIAAEEGCGADTVSGGEIYRALKGGIPADKIVYAGVGKTDQELLFALEEDILMFNAESEMEIEVLNELAKSKGKKARIAVRVNPDVDPKTHPKIATGLKKSKFGIDIHKALEVYKRASSLPNIEVVGIHCHIGSQLLDLSPFGEAVEKIVDLYKRLKAEGIDIKYIDIGGGLGIKYKPEDRVPTPQDLADIVLPKLKGVEAQLILEPGRSIAGNGGILITQVQFLKEKDDKLFVIVDAGFNDLLRPAMYGSYHHIVSVREGKEKVVCDIVGPICETGDILGENREICKVERKDYLAILSAGAYGFVMSSHYNMRPRAAEVIVENGSYKVTRPRENWDYIIWEETP</sequence>
<evidence type="ECO:0000259" key="9">
    <source>
        <dbReference type="Pfam" id="PF00278"/>
    </source>
</evidence>
<dbReference type="AlphaFoldDB" id="A0A9D0YRX6"/>
<comment type="similarity">
    <text evidence="5">Belongs to the Orn/Lys/Arg decarboxylase class-II family. LysA subfamily.</text>
</comment>
<dbReference type="PANTHER" id="PTHR43727">
    <property type="entry name" value="DIAMINOPIMELATE DECARBOXYLASE"/>
    <property type="match status" value="1"/>
</dbReference>
<protein>
    <recommendedName>
        <fullName evidence="5 6">Diaminopimelate decarboxylase</fullName>
        <shortName evidence="5">DAP decarboxylase</shortName>
        <shortName evidence="5">DAPDC</shortName>
        <ecNumber evidence="5 6">4.1.1.20</ecNumber>
    </recommendedName>
</protein>
<feature type="binding site" evidence="5">
    <location>
        <position position="347"/>
    </location>
    <ligand>
        <name>substrate</name>
    </ligand>
</feature>
<name>A0A9D0YRX6_AQUAO</name>
<evidence type="ECO:0000256" key="7">
    <source>
        <dbReference type="PIRSR" id="PIRSR600183-50"/>
    </source>
</evidence>
<evidence type="ECO:0000256" key="8">
    <source>
        <dbReference type="RuleBase" id="RU003738"/>
    </source>
</evidence>
<accession>A0A9D0YRX6</accession>
<organism evidence="11 12">
    <name type="scientific">Aquifex aeolicus</name>
    <dbReference type="NCBI Taxonomy" id="63363"/>
    <lineage>
        <taxon>Bacteria</taxon>
        <taxon>Pseudomonadati</taxon>
        <taxon>Aquificota</taxon>
        <taxon>Aquificia</taxon>
        <taxon>Aquificales</taxon>
        <taxon>Aquificaceae</taxon>
        <taxon>Aquifex</taxon>
    </lineage>
</organism>
<dbReference type="InterPro" id="IPR022644">
    <property type="entry name" value="De-COase2_N"/>
</dbReference>
<keyword evidence="5" id="KW-0028">Amino-acid biosynthesis</keyword>
<dbReference type="CDD" id="cd06828">
    <property type="entry name" value="PLPDE_III_DapDC"/>
    <property type="match status" value="1"/>
</dbReference>
<evidence type="ECO:0000256" key="2">
    <source>
        <dbReference type="ARBA" id="ARBA00022793"/>
    </source>
</evidence>
<comment type="caution">
    <text evidence="11">The sequence shown here is derived from an EMBL/GenBank/DDBJ whole genome shotgun (WGS) entry which is preliminary data.</text>
</comment>
<feature type="binding site" evidence="5">
    <location>
        <position position="375"/>
    </location>
    <ligand>
        <name>pyridoxal 5'-phosphate</name>
        <dbReference type="ChEBI" id="CHEBI:597326"/>
    </ligand>
</feature>
<feature type="binding site" evidence="5">
    <location>
        <position position="317"/>
    </location>
    <ligand>
        <name>substrate</name>
    </ligand>
</feature>
<gene>
    <name evidence="5 11" type="primary">lysA</name>
    <name evidence="11" type="ORF">EYH37_04620</name>
</gene>
<dbReference type="Pfam" id="PF02784">
    <property type="entry name" value="Orn_Arg_deC_N"/>
    <property type="match status" value="1"/>
</dbReference>
<dbReference type="SUPFAM" id="SSF50621">
    <property type="entry name" value="Alanine racemase C-terminal domain-like"/>
    <property type="match status" value="1"/>
</dbReference>
<dbReference type="Proteomes" id="UP000606463">
    <property type="component" value="Unassembled WGS sequence"/>
</dbReference>
<proteinExistence type="inferred from homology"/>
<dbReference type="PROSITE" id="PS00878">
    <property type="entry name" value="ODR_DC_2_1"/>
    <property type="match status" value="1"/>
</dbReference>
<dbReference type="SUPFAM" id="SSF51419">
    <property type="entry name" value="PLP-binding barrel"/>
    <property type="match status" value="1"/>
</dbReference>
<evidence type="ECO:0000256" key="1">
    <source>
        <dbReference type="ARBA" id="ARBA00001933"/>
    </source>
</evidence>
<feature type="domain" description="Orn/DAP/Arg decarboxylase 2 C-terminal" evidence="9">
    <location>
        <begin position="36"/>
        <end position="373"/>
    </location>
</feature>
<dbReference type="HAMAP" id="MF_02120">
    <property type="entry name" value="LysA"/>
    <property type="match status" value="1"/>
</dbReference>
<feature type="active site" description="Proton donor" evidence="7">
    <location>
        <position position="346"/>
    </location>
</feature>
<dbReference type="PRINTS" id="PR01181">
    <property type="entry name" value="DAPDCRBXLASE"/>
</dbReference>
<comment type="catalytic activity">
    <reaction evidence="5 8">
        <text>meso-2,6-diaminopimelate + H(+) = L-lysine + CO2</text>
        <dbReference type="Rhea" id="RHEA:15101"/>
        <dbReference type="ChEBI" id="CHEBI:15378"/>
        <dbReference type="ChEBI" id="CHEBI:16526"/>
        <dbReference type="ChEBI" id="CHEBI:32551"/>
        <dbReference type="ChEBI" id="CHEBI:57791"/>
        <dbReference type="EC" id="4.1.1.20"/>
    </reaction>
</comment>
<dbReference type="GO" id="GO:0008836">
    <property type="term" value="F:diaminopimelate decarboxylase activity"/>
    <property type="evidence" value="ECO:0007669"/>
    <property type="project" value="UniProtKB-UniRule"/>
</dbReference>
<feature type="domain" description="Orn/DAP/Arg decarboxylase 2 N-terminal" evidence="10">
    <location>
        <begin position="42"/>
        <end position="284"/>
    </location>
</feature>
<dbReference type="FunFam" id="3.20.20.10:FF:000003">
    <property type="entry name" value="Diaminopimelate decarboxylase"/>
    <property type="match status" value="1"/>
</dbReference>
<feature type="modified residue" description="N6-(pyridoxal phosphate)lysine" evidence="5 7">
    <location>
        <position position="64"/>
    </location>
</feature>
<feature type="binding site" evidence="5">
    <location>
        <position position="281"/>
    </location>
    <ligand>
        <name>substrate</name>
    </ligand>
</feature>
<evidence type="ECO:0000259" key="10">
    <source>
        <dbReference type="Pfam" id="PF02784"/>
    </source>
</evidence>
<dbReference type="InterPro" id="IPR000183">
    <property type="entry name" value="Orn/DAP/Arg_de-COase"/>
</dbReference>
<dbReference type="InterPro" id="IPR022643">
    <property type="entry name" value="De-COase2_C"/>
</dbReference>
<dbReference type="InterPro" id="IPR002986">
    <property type="entry name" value="DAP_deCOOHase_LysA"/>
</dbReference>
<dbReference type="InterPro" id="IPR009006">
    <property type="entry name" value="Ala_racemase/Decarboxylase_C"/>
</dbReference>
<dbReference type="Pfam" id="PF00278">
    <property type="entry name" value="Orn_DAP_Arg_deC"/>
    <property type="match status" value="1"/>
</dbReference>
<dbReference type="EMBL" id="DQVE01000048">
    <property type="protein sequence ID" value="HIP98627.1"/>
    <property type="molecule type" value="Genomic_DNA"/>
</dbReference>
<dbReference type="EC" id="4.1.1.20" evidence="5 6"/>
<feature type="binding site" evidence="5">
    <location>
        <position position="321"/>
    </location>
    <ligand>
        <name>substrate</name>
    </ligand>
</feature>
<keyword evidence="4 5" id="KW-0456">Lyase</keyword>
<dbReference type="NCBIfam" id="TIGR01048">
    <property type="entry name" value="lysA"/>
    <property type="match status" value="1"/>
</dbReference>
<evidence type="ECO:0000313" key="12">
    <source>
        <dbReference type="Proteomes" id="UP000606463"/>
    </source>
</evidence>
<comment type="function">
    <text evidence="5">Specifically catalyzes the decarboxylation of meso-diaminopimelate (meso-DAP) to L-lysine.</text>
</comment>
<dbReference type="GO" id="GO:0030170">
    <property type="term" value="F:pyridoxal phosphate binding"/>
    <property type="evidence" value="ECO:0007669"/>
    <property type="project" value="UniProtKB-UniRule"/>
</dbReference>
<reference evidence="11" key="1">
    <citation type="journal article" date="2020" name="ISME J.">
        <title>Gammaproteobacteria mediating utilization of methyl-, sulfur- and petroleum organic compounds in deep ocean hydrothermal plumes.</title>
        <authorList>
            <person name="Zhou Z."/>
            <person name="Liu Y."/>
            <person name="Pan J."/>
            <person name="Cron B.R."/>
            <person name="Toner B.M."/>
            <person name="Anantharaman K."/>
            <person name="Breier J.A."/>
            <person name="Dick G.J."/>
            <person name="Li M."/>
        </authorList>
    </citation>
    <scope>NUCLEOTIDE SEQUENCE</scope>
    <source>
        <strain evidence="11">SZUA-1501</strain>
    </source>
</reference>
<evidence type="ECO:0000313" key="11">
    <source>
        <dbReference type="EMBL" id="HIP98627.1"/>
    </source>
</evidence>
<evidence type="ECO:0000256" key="4">
    <source>
        <dbReference type="ARBA" id="ARBA00023239"/>
    </source>
</evidence>
<dbReference type="PRINTS" id="PR01179">
    <property type="entry name" value="ODADCRBXLASE"/>
</dbReference>
<dbReference type="Gene3D" id="2.40.37.10">
    <property type="entry name" value="Lyase, Ornithine Decarboxylase, Chain A, domain 1"/>
    <property type="match status" value="1"/>
</dbReference>
<evidence type="ECO:0000256" key="3">
    <source>
        <dbReference type="ARBA" id="ARBA00022898"/>
    </source>
</evidence>
<comment type="pathway">
    <text evidence="5 8">Amino-acid biosynthesis; L-lysine biosynthesis via DAP pathway; L-lysine from DL-2,6-diaminopimelate: step 1/1.</text>
</comment>
<keyword evidence="2 5" id="KW-0210">Decarboxylase</keyword>
<dbReference type="GO" id="GO:0009089">
    <property type="term" value="P:lysine biosynthetic process via diaminopimelate"/>
    <property type="evidence" value="ECO:0007669"/>
    <property type="project" value="UniProtKB-UniRule"/>
</dbReference>
<dbReference type="Gene3D" id="3.20.20.10">
    <property type="entry name" value="Alanine racemase"/>
    <property type="match status" value="1"/>
</dbReference>
<keyword evidence="5 8" id="KW-0457">Lysine biosynthesis</keyword>
<evidence type="ECO:0000256" key="6">
    <source>
        <dbReference type="NCBIfam" id="TIGR01048"/>
    </source>
</evidence>
<dbReference type="InterPro" id="IPR022653">
    <property type="entry name" value="De-COase2_pyr-phos_BS"/>
</dbReference>
<dbReference type="PANTHER" id="PTHR43727:SF2">
    <property type="entry name" value="GROUP IV DECARBOXYLASE"/>
    <property type="match status" value="1"/>
</dbReference>
<feature type="binding site" evidence="5">
    <location>
        <begin position="278"/>
        <end position="281"/>
    </location>
    <ligand>
        <name>pyridoxal 5'-phosphate</name>
        <dbReference type="ChEBI" id="CHEBI:597326"/>
    </ligand>
</feature>
<comment type="subunit">
    <text evidence="5">Homodimer.</text>
</comment>
<dbReference type="InterPro" id="IPR029066">
    <property type="entry name" value="PLP-binding_barrel"/>
</dbReference>
<evidence type="ECO:0000256" key="5">
    <source>
        <dbReference type="HAMAP-Rule" id="MF_02120"/>
    </source>
</evidence>
<comment type="cofactor">
    <cofactor evidence="1 5 7 8">
        <name>pyridoxal 5'-phosphate</name>
        <dbReference type="ChEBI" id="CHEBI:597326"/>
    </cofactor>
</comment>
<feature type="binding site" evidence="5">
    <location>
        <position position="243"/>
    </location>
    <ligand>
        <name>pyridoxal 5'-phosphate</name>
        <dbReference type="ChEBI" id="CHEBI:597326"/>
    </ligand>
</feature>